<evidence type="ECO:0000256" key="1">
    <source>
        <dbReference type="SAM" id="MobiDB-lite"/>
    </source>
</evidence>
<name>A0A1Y1RQ58_9MICC</name>
<dbReference type="Pfam" id="PF12006">
    <property type="entry name" value="DUF3500"/>
    <property type="match status" value="1"/>
</dbReference>
<evidence type="ECO:0000313" key="3">
    <source>
        <dbReference type="EMBL" id="ORC20244.1"/>
    </source>
</evidence>
<dbReference type="PROSITE" id="PS51257">
    <property type="entry name" value="PROKAR_LIPOPROTEIN"/>
    <property type="match status" value="1"/>
</dbReference>
<keyword evidence="4" id="KW-1185">Reference proteome</keyword>
<accession>A0A1Y1RQ58</accession>
<proteinExistence type="predicted"/>
<evidence type="ECO:0000256" key="2">
    <source>
        <dbReference type="SAM" id="SignalP"/>
    </source>
</evidence>
<keyword evidence="2" id="KW-0732">Signal</keyword>
<evidence type="ECO:0008006" key="5">
    <source>
        <dbReference type="Google" id="ProtNLM"/>
    </source>
</evidence>
<dbReference type="PANTHER" id="PTHR37489:SF1">
    <property type="entry name" value="DUF3500 DOMAIN-CONTAINING PROTEIN"/>
    <property type="match status" value="1"/>
</dbReference>
<organism evidence="3 4">
    <name type="scientific">Rothia nasimurium</name>
    <dbReference type="NCBI Taxonomy" id="85336"/>
    <lineage>
        <taxon>Bacteria</taxon>
        <taxon>Bacillati</taxon>
        <taxon>Actinomycetota</taxon>
        <taxon>Actinomycetes</taxon>
        <taxon>Micrococcales</taxon>
        <taxon>Micrococcaceae</taxon>
        <taxon>Rothia</taxon>
    </lineage>
</organism>
<feature type="signal peptide" evidence="2">
    <location>
        <begin position="1"/>
        <end position="30"/>
    </location>
</feature>
<dbReference type="Proteomes" id="UP000192359">
    <property type="component" value="Unassembled WGS sequence"/>
</dbReference>
<protein>
    <recommendedName>
        <fullName evidence="5">DUF3500 domain-containing protein</fullName>
    </recommendedName>
</protein>
<gene>
    <name evidence="3" type="ORF">A7979_11090</name>
</gene>
<feature type="chain" id="PRO_5039476388" description="DUF3500 domain-containing protein" evidence="2">
    <location>
        <begin position="31"/>
        <end position="400"/>
    </location>
</feature>
<dbReference type="PANTHER" id="PTHR37489">
    <property type="entry name" value="DUF3500 DOMAIN-CONTAINING PROTEIN"/>
    <property type="match status" value="1"/>
</dbReference>
<reference evidence="3 4" key="1">
    <citation type="submission" date="2016-05" db="EMBL/GenBank/DDBJ databases">
        <title>Draft genome sequence of a porcine commensal Rothia nasimurium.</title>
        <authorList>
            <person name="Gaiser R.A."/>
            <person name="Van Baarlen P."/>
            <person name="Wells J.M."/>
        </authorList>
    </citation>
    <scope>NUCLEOTIDE SEQUENCE [LARGE SCALE GENOMIC DNA]</scope>
    <source>
        <strain evidence="3 4">PT-32</strain>
    </source>
</reference>
<feature type="region of interest" description="Disordered" evidence="1">
    <location>
        <begin position="29"/>
        <end position="63"/>
    </location>
</feature>
<sequence length="400" mass="42137">MAKTIIPSKLTLTGVSLVLGALIFSGCTSSTESSSSSSSTTSAVASSSAGETSASTSSAEGTVATTADTATAAEDFMATLSDTEKETLLYDYTDETKSTAWSNFPVSFVQRNGLNLNDLTEEQQAAALKVLENLLNDEAYAMAVNIMNGDKHLLEDSTSTEETLGQYYIAIYGDPSDISSWAIQFGGHHLGLNVDLNGEANSITFAPTHLGSQPYSYTKDSGETITTMGGIYTDAFALYNSLNEDQASTAYQGESVSNLTCAPGDTCDFSMGTGIAASELTDEQKDLLLELIRNYAGMADDESWETQKAAIEATLDETYLSWEGATSYDTSTDGGIYFKISGPNVYIEFSCQGNSAQADVDGEITAGWGHVHSIYRDPTNDYAGSVEQGEAAAMAGGPGA</sequence>
<dbReference type="EMBL" id="LXWF01000013">
    <property type="protein sequence ID" value="ORC20244.1"/>
    <property type="molecule type" value="Genomic_DNA"/>
</dbReference>
<evidence type="ECO:0000313" key="4">
    <source>
        <dbReference type="Proteomes" id="UP000192359"/>
    </source>
</evidence>
<dbReference type="RefSeq" id="WP_083091466.1">
    <property type="nucleotide sequence ID" value="NZ_LXWF01000013.1"/>
</dbReference>
<dbReference type="AlphaFoldDB" id="A0A1Y1RQ58"/>
<comment type="caution">
    <text evidence="3">The sequence shown here is derived from an EMBL/GenBank/DDBJ whole genome shotgun (WGS) entry which is preliminary data.</text>
</comment>
<dbReference type="InterPro" id="IPR021889">
    <property type="entry name" value="DUF3500"/>
</dbReference>
<dbReference type="OrthoDB" id="581140at2"/>